<dbReference type="Pfam" id="PF14244">
    <property type="entry name" value="Retrotran_gag_3"/>
    <property type="match status" value="1"/>
</dbReference>
<evidence type="ECO:0000259" key="1">
    <source>
        <dbReference type="Pfam" id="PF14244"/>
    </source>
</evidence>
<comment type="caution">
    <text evidence="2">The sequence shown here is derived from an EMBL/GenBank/DDBJ whole genome shotgun (WGS) entry which is preliminary data.</text>
</comment>
<sequence length="218" mass="24357">MHTVAGDGVIGIKRRRRDLSSDGIGTTSGRGRLKEDLKSSTLRWRQDYKATPSRRYLYKYKAIFKVTLISKLDVSNPLHLHPNDFAALTVIYVKLKGTENYQVWSYAMLLALEGKNKTGFIDGSCKRSNNDEFKWKSQLHSALGASGLIINSRANQHLTYIGIDLVNVIAISNLGITVLHPNGTEACISKVGNMVLNENLTLYDVFVVPEYYEPCVCS</sequence>
<dbReference type="InterPro" id="IPR029472">
    <property type="entry name" value="Copia-like_N"/>
</dbReference>
<gene>
    <name evidence="2" type="ORF">Tci_054624</name>
</gene>
<dbReference type="PANTHER" id="PTHR37610">
    <property type="entry name" value="CCHC-TYPE DOMAIN-CONTAINING PROTEIN"/>
    <property type="match status" value="1"/>
</dbReference>
<feature type="domain" description="Retrotransposon Copia-like N-terminal" evidence="1">
    <location>
        <begin position="81"/>
        <end position="126"/>
    </location>
</feature>
<organism evidence="2">
    <name type="scientific">Tanacetum cinerariifolium</name>
    <name type="common">Dalmatian daisy</name>
    <name type="synonym">Chrysanthemum cinerariifolium</name>
    <dbReference type="NCBI Taxonomy" id="118510"/>
    <lineage>
        <taxon>Eukaryota</taxon>
        <taxon>Viridiplantae</taxon>
        <taxon>Streptophyta</taxon>
        <taxon>Embryophyta</taxon>
        <taxon>Tracheophyta</taxon>
        <taxon>Spermatophyta</taxon>
        <taxon>Magnoliopsida</taxon>
        <taxon>eudicotyledons</taxon>
        <taxon>Gunneridae</taxon>
        <taxon>Pentapetalae</taxon>
        <taxon>asterids</taxon>
        <taxon>campanulids</taxon>
        <taxon>Asterales</taxon>
        <taxon>Asteraceae</taxon>
        <taxon>Asteroideae</taxon>
        <taxon>Anthemideae</taxon>
        <taxon>Anthemidinae</taxon>
        <taxon>Tanacetum</taxon>
    </lineage>
</organism>
<protein>
    <submittedName>
        <fullName evidence="2">Ribonuclease H-like domain-containing protein</fullName>
    </submittedName>
</protein>
<accession>A0A6L2N8V6</accession>
<proteinExistence type="predicted"/>
<evidence type="ECO:0000313" key="2">
    <source>
        <dbReference type="EMBL" id="GEU82646.1"/>
    </source>
</evidence>
<name>A0A6L2N8V6_TANCI</name>
<dbReference type="AlphaFoldDB" id="A0A6L2N8V6"/>
<reference evidence="2" key="1">
    <citation type="journal article" date="2019" name="Sci. Rep.">
        <title>Draft genome of Tanacetum cinerariifolium, the natural source of mosquito coil.</title>
        <authorList>
            <person name="Yamashiro T."/>
            <person name="Shiraishi A."/>
            <person name="Satake H."/>
            <person name="Nakayama K."/>
        </authorList>
    </citation>
    <scope>NUCLEOTIDE SEQUENCE</scope>
</reference>
<dbReference type="PANTHER" id="PTHR37610:SF78">
    <property type="entry name" value="GAG-POLYPEPTIDE OF LTR COPIA-TYPE-RELATED"/>
    <property type="match status" value="1"/>
</dbReference>
<dbReference type="EMBL" id="BKCJ010008520">
    <property type="protein sequence ID" value="GEU82646.1"/>
    <property type="molecule type" value="Genomic_DNA"/>
</dbReference>